<dbReference type="PROSITE" id="PS50293">
    <property type="entry name" value="TPR_REGION"/>
    <property type="match status" value="1"/>
</dbReference>
<evidence type="ECO:0000256" key="2">
    <source>
        <dbReference type="ARBA" id="ARBA00022803"/>
    </source>
</evidence>
<dbReference type="PANTHER" id="PTHR44943">
    <property type="entry name" value="CELLULOSE SYNTHASE OPERON PROTEIN C"/>
    <property type="match status" value="1"/>
</dbReference>
<evidence type="ECO:0000313" key="5">
    <source>
        <dbReference type="Proteomes" id="UP000244992"/>
    </source>
</evidence>
<proteinExistence type="predicted"/>
<dbReference type="RefSeq" id="WP_109455913.1">
    <property type="nucleotide sequence ID" value="NZ_LS398550.1"/>
</dbReference>
<reference evidence="5" key="1">
    <citation type="submission" date="2018-03" db="EMBL/GenBank/DDBJ databases">
        <authorList>
            <person name="Batty M. E."/>
            <person name="Batty M E."/>
        </authorList>
    </citation>
    <scope>NUCLEOTIDE SEQUENCE [LARGE SCALE GENOMIC DNA]</scope>
</reference>
<keyword evidence="2 3" id="KW-0802">TPR repeat</keyword>
<evidence type="ECO:0000313" key="4">
    <source>
        <dbReference type="EMBL" id="SPR10246.1"/>
    </source>
</evidence>
<dbReference type="InterPro" id="IPR019734">
    <property type="entry name" value="TPR_rpt"/>
</dbReference>
<feature type="repeat" description="TPR" evidence="3">
    <location>
        <begin position="3"/>
        <end position="36"/>
    </location>
</feature>
<dbReference type="EMBL" id="LS398550">
    <property type="protein sequence ID" value="SPR10246.1"/>
    <property type="molecule type" value="Genomic_DNA"/>
</dbReference>
<dbReference type="PROSITE" id="PS50005">
    <property type="entry name" value="TPR"/>
    <property type="match status" value="1"/>
</dbReference>
<dbReference type="SUPFAM" id="SSF48452">
    <property type="entry name" value="TPR-like"/>
    <property type="match status" value="1"/>
</dbReference>
<dbReference type="InterPro" id="IPR051685">
    <property type="entry name" value="Ycf3/AcsC/BcsC/TPR_MFPF"/>
</dbReference>
<evidence type="ECO:0000256" key="1">
    <source>
        <dbReference type="ARBA" id="ARBA00022737"/>
    </source>
</evidence>
<keyword evidence="1" id="KW-0677">Repeat</keyword>
<dbReference type="SMART" id="SM00028">
    <property type="entry name" value="TPR"/>
    <property type="match status" value="2"/>
</dbReference>
<dbReference type="Proteomes" id="UP000244992">
    <property type="component" value="Chromosome I"/>
</dbReference>
<dbReference type="Pfam" id="PF13414">
    <property type="entry name" value="TPR_11"/>
    <property type="match status" value="1"/>
</dbReference>
<dbReference type="PANTHER" id="PTHR44943:SF8">
    <property type="entry name" value="TPR REPEAT-CONTAINING PROTEIN MJ0263"/>
    <property type="match status" value="1"/>
</dbReference>
<accession>A0A2U3RAK2</accession>
<evidence type="ECO:0000256" key="3">
    <source>
        <dbReference type="PROSITE-ProRule" id="PRU00339"/>
    </source>
</evidence>
<gene>
    <name evidence="4" type="ORF">KATO_01638</name>
</gene>
<dbReference type="AlphaFoldDB" id="A0A2U3RAK2"/>
<sequence>MLADKYFNKGNSFLKLGKYQKAIKNYDVAIKCNPDCIEAYINKGIALKELGQYQKAIEIFDILFDINQIWQKLIMLKE</sequence>
<protein>
    <submittedName>
        <fullName evidence="4">Tetratricopeptide repeat protein</fullName>
    </submittedName>
</protein>
<dbReference type="InterPro" id="IPR011990">
    <property type="entry name" value="TPR-like_helical_dom_sf"/>
</dbReference>
<dbReference type="Gene3D" id="1.25.40.10">
    <property type="entry name" value="Tetratricopeptide repeat domain"/>
    <property type="match status" value="1"/>
</dbReference>
<name>A0A2U3RAK2_ORITS</name>
<organism evidence="4 5">
    <name type="scientific">Orientia tsutsugamushi</name>
    <name type="common">Rickettsia tsutsugamushi</name>
    <dbReference type="NCBI Taxonomy" id="784"/>
    <lineage>
        <taxon>Bacteria</taxon>
        <taxon>Pseudomonadati</taxon>
        <taxon>Pseudomonadota</taxon>
        <taxon>Alphaproteobacteria</taxon>
        <taxon>Rickettsiales</taxon>
        <taxon>Rickettsiaceae</taxon>
        <taxon>Rickettsieae</taxon>
        <taxon>Orientia</taxon>
    </lineage>
</organism>